<evidence type="ECO:0000313" key="1">
    <source>
        <dbReference type="EMBL" id="MPN54696.1"/>
    </source>
</evidence>
<organism evidence="1">
    <name type="scientific">bioreactor metagenome</name>
    <dbReference type="NCBI Taxonomy" id="1076179"/>
    <lineage>
        <taxon>unclassified sequences</taxon>
        <taxon>metagenomes</taxon>
        <taxon>ecological metagenomes</taxon>
    </lineage>
</organism>
<dbReference type="EMBL" id="VSSQ01123195">
    <property type="protein sequence ID" value="MPN54696.1"/>
    <property type="molecule type" value="Genomic_DNA"/>
</dbReference>
<dbReference type="AlphaFoldDB" id="A0A645IU58"/>
<reference evidence="1" key="1">
    <citation type="submission" date="2019-08" db="EMBL/GenBank/DDBJ databases">
        <authorList>
            <person name="Kucharzyk K."/>
            <person name="Murdoch R.W."/>
            <person name="Higgins S."/>
            <person name="Loffler F."/>
        </authorList>
    </citation>
    <scope>NUCLEOTIDE SEQUENCE</scope>
</reference>
<accession>A0A645IU58</accession>
<name>A0A645IU58_9ZZZZ</name>
<gene>
    <name evidence="1" type="ORF">SDC9_202373</name>
</gene>
<proteinExistence type="predicted"/>
<protein>
    <submittedName>
        <fullName evidence="1">Uncharacterized protein</fullName>
    </submittedName>
</protein>
<sequence length="102" mass="11986">MAIDFRVKTLNVSGYDTLHDDFDKTITCIKPDGAIFFHVEFEKDGDSSSYNFLLELEYFDVYEYTYTQVINVQCDISKDKDGGVYIENKHLYHNFPQRSSYL</sequence>
<comment type="caution">
    <text evidence="1">The sequence shown here is derived from an EMBL/GenBank/DDBJ whole genome shotgun (WGS) entry which is preliminary data.</text>
</comment>